<gene>
    <name evidence="3" type="ORF">KEG57_53220</name>
</gene>
<evidence type="ECO:0008006" key="5">
    <source>
        <dbReference type="Google" id="ProtNLM"/>
    </source>
</evidence>
<name>A0A9X3XH98_9BACT</name>
<evidence type="ECO:0000313" key="3">
    <source>
        <dbReference type="EMBL" id="MDC3989335.1"/>
    </source>
</evidence>
<organism evidence="3 4">
    <name type="scientific">Polyangium jinanense</name>
    <dbReference type="NCBI Taxonomy" id="2829994"/>
    <lineage>
        <taxon>Bacteria</taxon>
        <taxon>Pseudomonadati</taxon>
        <taxon>Myxococcota</taxon>
        <taxon>Polyangia</taxon>
        <taxon>Polyangiales</taxon>
        <taxon>Polyangiaceae</taxon>
        <taxon>Polyangium</taxon>
    </lineage>
</organism>
<feature type="signal peptide" evidence="2">
    <location>
        <begin position="1"/>
        <end position="18"/>
    </location>
</feature>
<feature type="compositionally biased region" description="Basic and acidic residues" evidence="1">
    <location>
        <begin position="313"/>
        <end position="331"/>
    </location>
</feature>
<reference evidence="3 4" key="1">
    <citation type="submission" date="2021-04" db="EMBL/GenBank/DDBJ databases">
        <title>Genome analysis of Polyangium sp.</title>
        <authorList>
            <person name="Li Y."/>
            <person name="Wang J."/>
        </authorList>
    </citation>
    <scope>NUCLEOTIDE SEQUENCE [LARGE SCALE GENOMIC DNA]</scope>
    <source>
        <strain evidence="3 4">SDU14</strain>
    </source>
</reference>
<protein>
    <recommendedName>
        <fullName evidence="5">Lipoprotein</fullName>
    </recommendedName>
</protein>
<evidence type="ECO:0000256" key="2">
    <source>
        <dbReference type="SAM" id="SignalP"/>
    </source>
</evidence>
<keyword evidence="2" id="KW-0732">Signal</keyword>
<feature type="compositionally biased region" description="Low complexity" evidence="1">
    <location>
        <begin position="27"/>
        <end position="39"/>
    </location>
</feature>
<feature type="region of interest" description="Disordered" evidence="1">
    <location>
        <begin position="305"/>
        <end position="331"/>
    </location>
</feature>
<proteinExistence type="predicted"/>
<dbReference type="PROSITE" id="PS51257">
    <property type="entry name" value="PROKAR_LIPOPROTEIN"/>
    <property type="match status" value="1"/>
</dbReference>
<comment type="caution">
    <text evidence="3">The sequence shown here is derived from an EMBL/GenBank/DDBJ whole genome shotgun (WGS) entry which is preliminary data.</text>
</comment>
<keyword evidence="4" id="KW-1185">Reference proteome</keyword>
<dbReference type="RefSeq" id="WP_272428793.1">
    <property type="nucleotide sequence ID" value="NZ_JAGTJJ010000106.1"/>
</dbReference>
<dbReference type="AlphaFoldDB" id="A0A9X3XH98"/>
<evidence type="ECO:0000256" key="1">
    <source>
        <dbReference type="SAM" id="MobiDB-lite"/>
    </source>
</evidence>
<dbReference type="Proteomes" id="UP001151081">
    <property type="component" value="Unassembled WGS sequence"/>
</dbReference>
<evidence type="ECO:0000313" key="4">
    <source>
        <dbReference type="Proteomes" id="UP001151081"/>
    </source>
</evidence>
<dbReference type="EMBL" id="JAGTJJ010000106">
    <property type="protein sequence ID" value="MDC3989335.1"/>
    <property type="molecule type" value="Genomic_DNA"/>
</dbReference>
<feature type="chain" id="PRO_5040918457" description="Lipoprotein" evidence="2">
    <location>
        <begin position="19"/>
        <end position="331"/>
    </location>
</feature>
<feature type="region of interest" description="Disordered" evidence="1">
    <location>
        <begin position="24"/>
        <end position="47"/>
    </location>
</feature>
<sequence>MRNTQLPLLLLLFTAACGASSEAAKEPATPASGSSSGSTDEVAEPSAANENVLSFGWKVPCRVPVERVSEKKGKGAKMRFFVAARPMKDGKIEVRVEDTKFLVIDGEDATTPEVQEKLAPVLPLLSMPVPMIISPEGEYLEARGLDQMIKRMLATPAIANNPKLSTFMEQALRSPQMQAQLASAAGDSWNAWVGAWIGLPNAPGEVVEADDQVPAGAETIPVRLRFEHHGKVQEDDALVRVSITQTLQGEKAAQGLASLIREMAGPHFPKDMPIENIRRITRTEAETDPRTLKPRHVRFEQTVDMTMGGKSQKSREYKDDTFDWSRAEGCR</sequence>
<accession>A0A9X3XH98</accession>